<dbReference type="Gene3D" id="2.60.40.10">
    <property type="entry name" value="Immunoglobulins"/>
    <property type="match status" value="1"/>
</dbReference>
<dbReference type="AlphaFoldDB" id="A0A3D8X9P5"/>
<organism evidence="2 3">
    <name type="scientific">Priestia megaterium</name>
    <name type="common">Bacillus megaterium</name>
    <dbReference type="NCBI Taxonomy" id="1404"/>
    <lineage>
        <taxon>Bacteria</taxon>
        <taxon>Bacillati</taxon>
        <taxon>Bacillota</taxon>
        <taxon>Bacilli</taxon>
        <taxon>Bacillales</taxon>
        <taxon>Bacillaceae</taxon>
        <taxon>Priestia</taxon>
    </lineage>
</organism>
<dbReference type="InterPro" id="IPR013783">
    <property type="entry name" value="Ig-like_fold"/>
</dbReference>
<reference evidence="2 3" key="1">
    <citation type="journal article" date="2018" name="Appl. Environ. Microbiol.">
        <title>Antimicrobial susceptibility testing and tentative epidemiological cut-off values of five Bacillus species relevant for use as animal feed additives or for plant protection.</title>
        <authorList>
            <person name="Agerso Y."/>
            <person name="Stuer-Lauridsen B."/>
            <person name="Bjerre K."/>
            <person name="Jensen M.G."/>
            <person name="Johansen E."/>
            <person name="Bennedsen M."/>
            <person name="Brockmann E."/>
            <person name="Nielsen B."/>
        </authorList>
    </citation>
    <scope>NUCLEOTIDE SEQUENCE [LARGE SCALE GENOMIC DNA]</scope>
    <source>
        <strain evidence="2 3">CHCC20162</strain>
    </source>
</reference>
<proteinExistence type="predicted"/>
<name>A0A3D8X9P5_PRIMG</name>
<feature type="signal peptide" evidence="1">
    <location>
        <begin position="1"/>
        <end position="19"/>
    </location>
</feature>
<dbReference type="Proteomes" id="UP000256519">
    <property type="component" value="Unassembled WGS sequence"/>
</dbReference>
<accession>A0A3D8X9P5</accession>
<keyword evidence="1" id="KW-0732">Signal</keyword>
<gene>
    <name evidence="2" type="ORF">C3744_00080</name>
</gene>
<evidence type="ECO:0000313" key="2">
    <source>
        <dbReference type="EMBL" id="RDZ18948.1"/>
    </source>
</evidence>
<dbReference type="EMBL" id="PQWM01000002">
    <property type="protein sequence ID" value="RDZ18948.1"/>
    <property type="molecule type" value="Genomic_DNA"/>
</dbReference>
<comment type="caution">
    <text evidence="2">The sequence shown here is derived from an EMBL/GenBank/DDBJ whole genome shotgun (WGS) entry which is preliminary data.</text>
</comment>
<evidence type="ECO:0000256" key="1">
    <source>
        <dbReference type="SAM" id="SignalP"/>
    </source>
</evidence>
<dbReference type="PROSITE" id="PS51257">
    <property type="entry name" value="PROKAR_LIPOPROTEIN"/>
    <property type="match status" value="1"/>
</dbReference>
<dbReference type="RefSeq" id="WP_116071013.1">
    <property type="nucleotide sequence ID" value="NZ_CP187631.1"/>
</dbReference>
<feature type="chain" id="PRO_5038881306" evidence="1">
    <location>
        <begin position="20"/>
        <end position="277"/>
    </location>
</feature>
<evidence type="ECO:0000313" key="3">
    <source>
        <dbReference type="Proteomes" id="UP000256519"/>
    </source>
</evidence>
<protein>
    <submittedName>
        <fullName evidence="2">Uncharacterized protein</fullName>
    </submittedName>
</protein>
<sequence length="277" mass="31131">MKKLLFVVVSLLTMIALFACNKDSEYKQIKQDMANMNHNGSSKEKQQVAVQTDWNFKQSPQTNTTNQLTITIKDNKGKPISEFEVNHEKKMHLIVASKDLSKYQHIHPTYKGKGVFTVPVTFTQGGSFQLIADFVPKGQSDTVQMHTVSVKGNTPAPVSLTPDKTLVKTANGNQVSLKIDTQLKANQETMLNFHFEDAKTKQPIQDLQPYLGAVGHVVILNQDATKYLHVHPMDERVKGSNAMFHTTFPSPGVYKVWGEFQRSNKIFIVPFVLEVSK</sequence>